<evidence type="ECO:0000313" key="1">
    <source>
        <dbReference type="EMBL" id="CAA7027620.1"/>
    </source>
</evidence>
<sequence length="96" mass="10727">MSNLWSVSGACGGCREEQETDLDEVSAGQGVLLRMNVLDESGLDTQQLVDLINNEPMGRSHLIQEDRIKEEMLILNEPITFSYPTAWGMDQWEGAI</sequence>
<keyword evidence="2" id="KW-1185">Reference proteome</keyword>
<proteinExistence type="predicted"/>
<accession>A0A6D2IPQ6</accession>
<reference evidence="1" key="1">
    <citation type="submission" date="2020-01" db="EMBL/GenBank/DDBJ databases">
        <authorList>
            <person name="Mishra B."/>
        </authorList>
    </citation>
    <scope>NUCLEOTIDE SEQUENCE [LARGE SCALE GENOMIC DNA]</scope>
</reference>
<dbReference type="Proteomes" id="UP000467841">
    <property type="component" value="Unassembled WGS sequence"/>
</dbReference>
<comment type="caution">
    <text evidence="1">The sequence shown here is derived from an EMBL/GenBank/DDBJ whole genome shotgun (WGS) entry which is preliminary data.</text>
</comment>
<protein>
    <submittedName>
        <fullName evidence="1">Uncharacterized protein</fullName>
    </submittedName>
</protein>
<dbReference type="AlphaFoldDB" id="A0A6D2IPQ6"/>
<dbReference type="EMBL" id="CACVBM020001059">
    <property type="protein sequence ID" value="CAA7027620.1"/>
    <property type="molecule type" value="Genomic_DNA"/>
</dbReference>
<organism evidence="1 2">
    <name type="scientific">Microthlaspi erraticum</name>
    <dbReference type="NCBI Taxonomy" id="1685480"/>
    <lineage>
        <taxon>Eukaryota</taxon>
        <taxon>Viridiplantae</taxon>
        <taxon>Streptophyta</taxon>
        <taxon>Embryophyta</taxon>
        <taxon>Tracheophyta</taxon>
        <taxon>Spermatophyta</taxon>
        <taxon>Magnoliopsida</taxon>
        <taxon>eudicotyledons</taxon>
        <taxon>Gunneridae</taxon>
        <taxon>Pentapetalae</taxon>
        <taxon>rosids</taxon>
        <taxon>malvids</taxon>
        <taxon>Brassicales</taxon>
        <taxon>Brassicaceae</taxon>
        <taxon>Coluteocarpeae</taxon>
        <taxon>Microthlaspi</taxon>
    </lineage>
</organism>
<name>A0A6D2IPQ6_9BRAS</name>
<gene>
    <name evidence="1" type="ORF">MERR_LOCUS14855</name>
</gene>
<evidence type="ECO:0000313" key="2">
    <source>
        <dbReference type="Proteomes" id="UP000467841"/>
    </source>
</evidence>